<dbReference type="PANTHER" id="PTHR28139">
    <property type="entry name" value="UPF0768 PROTEIN YBL029C-A"/>
    <property type="match status" value="1"/>
</dbReference>
<dbReference type="AlphaFoldDB" id="A0AAW0BFT8"/>
<sequence>MFFCIPIFCEDPCPLGFVLLKASYTTLVGCQQKLKPEGDLTPRICPHCHNASVFSVKSTTWFEFFFIPLVPFSSKHVWFCQICRFVAPHAPGHWEPMVAYGGFPMQLPNHQPGYLNPNQPKSTPNPYQPAYLNSSMHQA</sequence>
<dbReference type="PANTHER" id="PTHR28139:SF1">
    <property type="entry name" value="UPF0768 PROTEIN YBL029C-A"/>
    <property type="match status" value="1"/>
</dbReference>
<gene>
    <name evidence="1" type="ORF">R3P38DRAFT_2955123</name>
</gene>
<dbReference type="EMBL" id="JAWWNJ010000035">
    <property type="protein sequence ID" value="KAK7023962.1"/>
    <property type="molecule type" value="Genomic_DNA"/>
</dbReference>
<accession>A0AAW0BFT8</accession>
<evidence type="ECO:0000313" key="2">
    <source>
        <dbReference type="Proteomes" id="UP001362999"/>
    </source>
</evidence>
<evidence type="ECO:0008006" key="3">
    <source>
        <dbReference type="Google" id="ProtNLM"/>
    </source>
</evidence>
<reference evidence="1 2" key="1">
    <citation type="journal article" date="2024" name="J Genomics">
        <title>Draft genome sequencing and assembly of Favolaschia claudopus CIRM-BRFM 2984 isolated from oak limbs.</title>
        <authorList>
            <person name="Navarro D."/>
            <person name="Drula E."/>
            <person name="Chaduli D."/>
            <person name="Cazenave R."/>
            <person name="Ahrendt S."/>
            <person name="Wang J."/>
            <person name="Lipzen A."/>
            <person name="Daum C."/>
            <person name="Barry K."/>
            <person name="Grigoriev I.V."/>
            <person name="Favel A."/>
            <person name="Rosso M.N."/>
            <person name="Martin F."/>
        </authorList>
    </citation>
    <scope>NUCLEOTIDE SEQUENCE [LARGE SCALE GENOMIC DNA]</scope>
    <source>
        <strain evidence="1 2">CIRM-BRFM 2984</strain>
    </source>
</reference>
<protein>
    <recommendedName>
        <fullName evidence="3">Zinc-ribbon 15 domain-containing protein</fullName>
    </recommendedName>
</protein>
<dbReference type="Proteomes" id="UP001362999">
    <property type="component" value="Unassembled WGS sequence"/>
</dbReference>
<keyword evidence="2" id="KW-1185">Reference proteome</keyword>
<evidence type="ECO:0000313" key="1">
    <source>
        <dbReference type="EMBL" id="KAK7023962.1"/>
    </source>
</evidence>
<proteinExistence type="predicted"/>
<name>A0AAW0BFT8_9AGAR</name>
<organism evidence="1 2">
    <name type="scientific">Favolaschia claudopus</name>
    <dbReference type="NCBI Taxonomy" id="2862362"/>
    <lineage>
        <taxon>Eukaryota</taxon>
        <taxon>Fungi</taxon>
        <taxon>Dikarya</taxon>
        <taxon>Basidiomycota</taxon>
        <taxon>Agaricomycotina</taxon>
        <taxon>Agaricomycetes</taxon>
        <taxon>Agaricomycetidae</taxon>
        <taxon>Agaricales</taxon>
        <taxon>Marasmiineae</taxon>
        <taxon>Mycenaceae</taxon>
        <taxon>Favolaschia</taxon>
    </lineage>
</organism>
<comment type="caution">
    <text evidence="1">The sequence shown here is derived from an EMBL/GenBank/DDBJ whole genome shotgun (WGS) entry which is preliminary data.</text>
</comment>